<proteinExistence type="predicted"/>
<protein>
    <recommendedName>
        <fullName evidence="3">TonB C-terminal domain-containing protein</fullName>
    </recommendedName>
</protein>
<evidence type="ECO:0000256" key="1">
    <source>
        <dbReference type="SAM" id="SignalP"/>
    </source>
</evidence>
<dbReference type="Gene3D" id="3.30.1150.10">
    <property type="match status" value="1"/>
</dbReference>
<sequence>MKQRRLLPVLFTLLFTLLWAEAMATAQVPDRLVYNGDTLLIFSNPLEQLYAKDTTRPGFFGVKAPCITTACWRGYVAEWQIKNEQLYLTGIFSCCFSEDSVKADLKKLFGAKLIDGAVKADRFSGNILAPQGKRLYYVHLGYESIYEKELELQFRNGHCIGRKTYDNTKTRLSAYSQNQSVLQRFLYSNIRWNDLPRLDGREIKVFAWFSANENGIIDTVMVLRGHSPVFDQEAMRVVKAIPDWDVFYRHGKPLRNGYMLPIIFSNANKERYGR</sequence>
<keyword evidence="1" id="KW-0732">Signal</keyword>
<organism evidence="2">
    <name type="scientific">Dyadobacter sp. 676</name>
    <dbReference type="NCBI Taxonomy" id="3088362"/>
    <lineage>
        <taxon>Bacteria</taxon>
        <taxon>Pseudomonadati</taxon>
        <taxon>Bacteroidota</taxon>
        <taxon>Cytophagia</taxon>
        <taxon>Cytophagales</taxon>
        <taxon>Spirosomataceae</taxon>
        <taxon>Dyadobacter</taxon>
    </lineage>
</organism>
<dbReference type="RefSeq" id="WP_353718807.1">
    <property type="nucleotide sequence ID" value="NZ_CP159289.1"/>
</dbReference>
<reference evidence="2" key="1">
    <citation type="submission" date="2024-06" db="EMBL/GenBank/DDBJ databases">
        <title>Sequencing and assembly of the genome of Dyadobacter sp. strain 676, a symbiont of Cyamopsis tetragonoloba.</title>
        <authorList>
            <person name="Guro P."/>
            <person name="Sazanova A."/>
            <person name="Kuznetsova I."/>
            <person name="Belimov A."/>
            <person name="Safronova V."/>
        </authorList>
    </citation>
    <scope>NUCLEOTIDE SEQUENCE</scope>
    <source>
        <strain evidence="2">676</strain>
    </source>
</reference>
<feature type="signal peptide" evidence="1">
    <location>
        <begin position="1"/>
        <end position="24"/>
    </location>
</feature>
<gene>
    <name evidence="2" type="ORF">ABV298_24730</name>
</gene>
<accession>A0AAU8FG29</accession>
<evidence type="ECO:0000313" key="2">
    <source>
        <dbReference type="EMBL" id="XCH23483.1"/>
    </source>
</evidence>
<dbReference type="AlphaFoldDB" id="A0AAU8FG29"/>
<feature type="chain" id="PRO_5043683786" description="TonB C-terminal domain-containing protein" evidence="1">
    <location>
        <begin position="25"/>
        <end position="274"/>
    </location>
</feature>
<name>A0AAU8FG29_9BACT</name>
<evidence type="ECO:0008006" key="3">
    <source>
        <dbReference type="Google" id="ProtNLM"/>
    </source>
</evidence>
<dbReference type="EMBL" id="CP159289">
    <property type="protein sequence ID" value="XCH23483.1"/>
    <property type="molecule type" value="Genomic_DNA"/>
</dbReference>
<dbReference type="SUPFAM" id="SSF74653">
    <property type="entry name" value="TolA/TonB C-terminal domain"/>
    <property type="match status" value="1"/>
</dbReference>